<comment type="caution">
    <text evidence="1">The sequence shown here is derived from an EMBL/GenBank/DDBJ whole genome shotgun (WGS) entry which is preliminary data.</text>
</comment>
<gene>
    <name evidence="1" type="ORF">TNCT_556401</name>
</gene>
<reference evidence="1" key="1">
    <citation type="submission" date="2020-07" db="EMBL/GenBank/DDBJ databases">
        <title>Multicomponent nature underlies the extraordinary mechanical properties of spider dragline silk.</title>
        <authorList>
            <person name="Kono N."/>
            <person name="Nakamura H."/>
            <person name="Mori M."/>
            <person name="Yoshida Y."/>
            <person name="Ohtoshi R."/>
            <person name="Malay A.D."/>
            <person name="Moran D.A.P."/>
            <person name="Tomita M."/>
            <person name="Numata K."/>
            <person name="Arakawa K."/>
        </authorList>
    </citation>
    <scope>NUCLEOTIDE SEQUENCE</scope>
</reference>
<dbReference type="OrthoDB" id="10439038at2759"/>
<dbReference type="Proteomes" id="UP000887116">
    <property type="component" value="Unassembled WGS sequence"/>
</dbReference>
<evidence type="ECO:0000313" key="2">
    <source>
        <dbReference type="Proteomes" id="UP000887116"/>
    </source>
</evidence>
<dbReference type="EMBL" id="BMAO01013705">
    <property type="protein sequence ID" value="GFQ90489.1"/>
    <property type="molecule type" value="Genomic_DNA"/>
</dbReference>
<evidence type="ECO:0000313" key="1">
    <source>
        <dbReference type="EMBL" id="GFQ90489.1"/>
    </source>
</evidence>
<dbReference type="AlphaFoldDB" id="A0A8X6HPI8"/>
<proteinExistence type="predicted"/>
<sequence length="77" mass="8394">MHDVPIEIAPIRISIGKLANESSGSASFILLLFTKRETSVGEDGCDAYLLELSNAITLTLDLSRCYIIEIELAFAYG</sequence>
<accession>A0A8X6HPI8</accession>
<keyword evidence="2" id="KW-1185">Reference proteome</keyword>
<organism evidence="1 2">
    <name type="scientific">Trichonephila clavata</name>
    <name type="common">Joro spider</name>
    <name type="synonym">Nephila clavata</name>
    <dbReference type="NCBI Taxonomy" id="2740835"/>
    <lineage>
        <taxon>Eukaryota</taxon>
        <taxon>Metazoa</taxon>
        <taxon>Ecdysozoa</taxon>
        <taxon>Arthropoda</taxon>
        <taxon>Chelicerata</taxon>
        <taxon>Arachnida</taxon>
        <taxon>Araneae</taxon>
        <taxon>Araneomorphae</taxon>
        <taxon>Entelegynae</taxon>
        <taxon>Araneoidea</taxon>
        <taxon>Nephilidae</taxon>
        <taxon>Trichonephila</taxon>
    </lineage>
</organism>
<protein>
    <submittedName>
        <fullName evidence="1">Uncharacterized protein</fullName>
    </submittedName>
</protein>
<name>A0A8X6HPI8_TRICU</name>